<dbReference type="HOGENOM" id="CLU_2922591_0_0_1"/>
<gene>
    <name evidence="1" type="ordered locus">DEHA2D03476g</name>
</gene>
<accession>B5RTQ8</accession>
<evidence type="ECO:0000313" key="2">
    <source>
        <dbReference type="Proteomes" id="UP000000599"/>
    </source>
</evidence>
<sequence length="61" mass="6688">MDDGHGIINYARPPNSPYLDSGLARECINMALGILKACRRLVEGLSRAYALVCKDALRLIV</sequence>
<dbReference type="VEuPathDB" id="FungiDB:DEHA2D03476g"/>
<reference evidence="1 2" key="1">
    <citation type="journal article" date="2004" name="Nature">
        <title>Genome evolution in yeasts.</title>
        <authorList>
            <consortium name="Genolevures"/>
            <person name="Dujon B."/>
            <person name="Sherman D."/>
            <person name="Fischer G."/>
            <person name="Durrens P."/>
            <person name="Casaregola S."/>
            <person name="Lafontaine I."/>
            <person name="de Montigny J."/>
            <person name="Marck C."/>
            <person name="Neuveglise C."/>
            <person name="Talla E."/>
            <person name="Goffard N."/>
            <person name="Frangeul L."/>
            <person name="Aigle M."/>
            <person name="Anthouard V."/>
            <person name="Babour A."/>
            <person name="Barbe V."/>
            <person name="Barnay S."/>
            <person name="Blanchin S."/>
            <person name="Beckerich J.M."/>
            <person name="Beyne E."/>
            <person name="Bleykasten C."/>
            <person name="Boisrame A."/>
            <person name="Boyer J."/>
            <person name="Cattolico L."/>
            <person name="Confanioleri F."/>
            <person name="de Daruvar A."/>
            <person name="Despons L."/>
            <person name="Fabre E."/>
            <person name="Fairhead C."/>
            <person name="Ferry-Dumazet H."/>
            <person name="Groppi A."/>
            <person name="Hantraye F."/>
            <person name="Hennequin C."/>
            <person name="Jauniaux N."/>
            <person name="Joyet P."/>
            <person name="Kachouri R."/>
            <person name="Kerrest A."/>
            <person name="Koszul R."/>
            <person name="Lemaire M."/>
            <person name="Lesur I."/>
            <person name="Ma L."/>
            <person name="Muller H."/>
            <person name="Nicaud J.M."/>
            <person name="Nikolski M."/>
            <person name="Oztas S."/>
            <person name="Ozier-Kalogeropoulos O."/>
            <person name="Pellenz S."/>
            <person name="Potier S."/>
            <person name="Richard G.F."/>
            <person name="Straub M.L."/>
            <person name="Suleau A."/>
            <person name="Swennene D."/>
            <person name="Tekaia F."/>
            <person name="Wesolowski-Louvel M."/>
            <person name="Westhof E."/>
            <person name="Wirth B."/>
            <person name="Zeniou-Meyer M."/>
            <person name="Zivanovic I."/>
            <person name="Bolotin-Fukuhara M."/>
            <person name="Thierry A."/>
            <person name="Bouchier C."/>
            <person name="Caudron B."/>
            <person name="Scarpelli C."/>
            <person name="Gaillardin C."/>
            <person name="Weissenbach J."/>
            <person name="Wincker P."/>
            <person name="Souciet J.L."/>
        </authorList>
    </citation>
    <scope>NUCLEOTIDE SEQUENCE [LARGE SCALE GENOMIC DNA]</scope>
    <source>
        <strain evidence="2">ATCC 36239 / CBS 767 / BCRC 21394 / JCM 1990 / NBRC 0083 / IGC 2968</strain>
    </source>
</reference>
<name>B5RTQ8_DEBHA</name>
<dbReference type="Proteomes" id="UP000000599">
    <property type="component" value="Chromosome D"/>
</dbReference>
<dbReference type="RefSeq" id="XP_002770256.1">
    <property type="nucleotide sequence ID" value="XM_002770210.1"/>
</dbReference>
<dbReference type="GeneID" id="8998449"/>
<dbReference type="AlphaFoldDB" id="B5RTQ8"/>
<dbReference type="EMBL" id="CR382136">
    <property type="protein sequence ID" value="CAR65614.1"/>
    <property type="molecule type" value="Genomic_DNA"/>
</dbReference>
<dbReference type="InParanoid" id="B5RTQ8"/>
<organism evidence="1 2">
    <name type="scientific">Debaryomyces hansenii (strain ATCC 36239 / CBS 767 / BCRC 21394 / JCM 1990 / NBRC 0083 / IGC 2968)</name>
    <name type="common">Yeast</name>
    <name type="synonym">Torulaspora hansenii</name>
    <dbReference type="NCBI Taxonomy" id="284592"/>
    <lineage>
        <taxon>Eukaryota</taxon>
        <taxon>Fungi</taxon>
        <taxon>Dikarya</taxon>
        <taxon>Ascomycota</taxon>
        <taxon>Saccharomycotina</taxon>
        <taxon>Pichiomycetes</taxon>
        <taxon>Debaryomycetaceae</taxon>
        <taxon>Debaryomyces</taxon>
    </lineage>
</organism>
<protein>
    <submittedName>
        <fullName evidence="1">DEHA2D03476p</fullName>
    </submittedName>
</protein>
<proteinExistence type="predicted"/>
<keyword evidence="2" id="KW-1185">Reference proteome</keyword>
<evidence type="ECO:0000313" key="1">
    <source>
        <dbReference type="EMBL" id="CAR65614.1"/>
    </source>
</evidence>
<dbReference type="KEGG" id="dha:DEHA2D03476g"/>